<evidence type="ECO:0000313" key="1">
    <source>
        <dbReference type="EMBL" id="KAB5550153.1"/>
    </source>
</evidence>
<dbReference type="Proteomes" id="UP000327468">
    <property type="component" value="Chromosome 14"/>
</dbReference>
<comment type="caution">
    <text evidence="1">The sequence shown here is derived from an EMBL/GenBank/DDBJ whole genome shotgun (WGS) entry which is preliminary data.</text>
</comment>
<reference evidence="1 2" key="1">
    <citation type="submission" date="2019-06" db="EMBL/GenBank/DDBJ databases">
        <title>A chromosome-scale genome assembly of the striped catfish, Pangasianodon hypophthalmus.</title>
        <authorList>
            <person name="Wen M."/>
            <person name="Zahm M."/>
            <person name="Roques C."/>
            <person name="Cabau C."/>
            <person name="Klopp C."/>
            <person name="Donnadieu C."/>
            <person name="Jouanno E."/>
            <person name="Avarre J.-C."/>
            <person name="Campet M."/>
            <person name="Ha T.T.T."/>
            <person name="Dugue R."/>
            <person name="Lampietro C."/>
            <person name="Louis A."/>
            <person name="Herpin A."/>
            <person name="Echchiki A."/>
            <person name="Berthelot C."/>
            <person name="Parey E."/>
            <person name="Roest-Crollius H."/>
            <person name="Braasch I."/>
            <person name="Postlethwait J."/>
            <person name="Bobe J."/>
            <person name="Montfort J."/>
            <person name="Bouchez O."/>
            <person name="Begum T."/>
            <person name="Schartl M."/>
            <person name="Guiguen Y."/>
        </authorList>
    </citation>
    <scope>NUCLEOTIDE SEQUENCE [LARGE SCALE GENOMIC DNA]</scope>
    <source>
        <strain evidence="1 2">Indonesia</strain>
        <tissue evidence="1">Blood</tissue>
    </source>
</reference>
<protein>
    <submittedName>
        <fullName evidence="1">Uncharacterized protein</fullName>
    </submittedName>
</protein>
<proteinExistence type="predicted"/>
<gene>
    <name evidence="1" type="ORF">PHYPO_G00050550</name>
</gene>
<keyword evidence="2" id="KW-1185">Reference proteome</keyword>
<name>A0A5N5M791_PANHP</name>
<dbReference type="EMBL" id="VFJC01000015">
    <property type="protein sequence ID" value="KAB5550153.1"/>
    <property type="molecule type" value="Genomic_DNA"/>
</dbReference>
<dbReference type="AlphaFoldDB" id="A0A5N5M791"/>
<sequence length="129" mass="14495">MQWSTLWRQTLVPATLNGKNIGAVVLHAGTNDTRLRQTEILKKDFRSLIEKVRSTSPYGEDHRVRTASAFQRGIERFSSTTLTACTQAELEQRSSRTTSLGHYAPSDCYTPELPVIQTPLRSGPDEHHS</sequence>
<accession>A0A5N5M791</accession>
<dbReference type="SUPFAM" id="SSF52266">
    <property type="entry name" value="SGNH hydrolase"/>
    <property type="match status" value="1"/>
</dbReference>
<evidence type="ECO:0000313" key="2">
    <source>
        <dbReference type="Proteomes" id="UP000327468"/>
    </source>
</evidence>
<organism evidence="1 2">
    <name type="scientific">Pangasianodon hypophthalmus</name>
    <name type="common">Striped catfish</name>
    <name type="synonym">Helicophagus hypophthalmus</name>
    <dbReference type="NCBI Taxonomy" id="310915"/>
    <lineage>
        <taxon>Eukaryota</taxon>
        <taxon>Metazoa</taxon>
        <taxon>Chordata</taxon>
        <taxon>Craniata</taxon>
        <taxon>Vertebrata</taxon>
        <taxon>Euteleostomi</taxon>
        <taxon>Actinopterygii</taxon>
        <taxon>Neopterygii</taxon>
        <taxon>Teleostei</taxon>
        <taxon>Ostariophysi</taxon>
        <taxon>Siluriformes</taxon>
        <taxon>Pangasiidae</taxon>
        <taxon>Pangasianodon</taxon>
    </lineage>
</organism>